<accession>A0A2P2PGX1</accession>
<dbReference type="EMBL" id="GGEC01073512">
    <property type="protein sequence ID" value="MBX53996.1"/>
    <property type="molecule type" value="Transcribed_RNA"/>
</dbReference>
<sequence length="14" mass="1699">MFQVQCFGGYRLCF</sequence>
<organism evidence="1">
    <name type="scientific">Rhizophora mucronata</name>
    <name type="common">Asiatic mangrove</name>
    <dbReference type="NCBI Taxonomy" id="61149"/>
    <lineage>
        <taxon>Eukaryota</taxon>
        <taxon>Viridiplantae</taxon>
        <taxon>Streptophyta</taxon>
        <taxon>Embryophyta</taxon>
        <taxon>Tracheophyta</taxon>
        <taxon>Spermatophyta</taxon>
        <taxon>Magnoliopsida</taxon>
        <taxon>eudicotyledons</taxon>
        <taxon>Gunneridae</taxon>
        <taxon>Pentapetalae</taxon>
        <taxon>rosids</taxon>
        <taxon>fabids</taxon>
        <taxon>Malpighiales</taxon>
        <taxon>Rhizophoraceae</taxon>
        <taxon>Rhizophora</taxon>
    </lineage>
</organism>
<protein>
    <submittedName>
        <fullName evidence="1">Uncharacterized protein</fullName>
    </submittedName>
</protein>
<reference evidence="1" key="1">
    <citation type="submission" date="2018-02" db="EMBL/GenBank/DDBJ databases">
        <title>Rhizophora mucronata_Transcriptome.</title>
        <authorList>
            <person name="Meera S.P."/>
            <person name="Sreeshan A."/>
            <person name="Augustine A."/>
        </authorList>
    </citation>
    <scope>NUCLEOTIDE SEQUENCE</scope>
    <source>
        <tissue evidence="1">Leaf</tissue>
    </source>
</reference>
<proteinExistence type="predicted"/>
<evidence type="ECO:0000313" key="1">
    <source>
        <dbReference type="EMBL" id="MBX53996.1"/>
    </source>
</evidence>
<name>A0A2P2PGX1_RHIMU</name>